<dbReference type="Gene3D" id="1.10.10.60">
    <property type="entry name" value="Homeodomain-like"/>
    <property type="match status" value="1"/>
</dbReference>
<accession>A0A4Q8BH92</accession>
<dbReference type="GO" id="GO:0043565">
    <property type="term" value="F:sequence-specific DNA binding"/>
    <property type="evidence" value="ECO:0007669"/>
    <property type="project" value="InterPro"/>
</dbReference>
<evidence type="ECO:0000313" key="5">
    <source>
        <dbReference type="Proteomes" id="UP000294114"/>
    </source>
</evidence>
<dbReference type="PROSITE" id="PS01124">
    <property type="entry name" value="HTH_ARAC_FAMILY_2"/>
    <property type="match status" value="1"/>
</dbReference>
<dbReference type="SUPFAM" id="SSF52317">
    <property type="entry name" value="Class I glutamine amidotransferase-like"/>
    <property type="match status" value="1"/>
</dbReference>
<dbReference type="InterPro" id="IPR009057">
    <property type="entry name" value="Homeodomain-like_sf"/>
</dbReference>
<dbReference type="SUPFAM" id="SSF46689">
    <property type="entry name" value="Homeodomain-like"/>
    <property type="match status" value="2"/>
</dbReference>
<evidence type="ECO:0000259" key="3">
    <source>
        <dbReference type="PROSITE" id="PS01124"/>
    </source>
</evidence>
<dbReference type="InterPro" id="IPR029062">
    <property type="entry name" value="Class_I_gatase-like"/>
</dbReference>
<evidence type="ECO:0000313" key="4">
    <source>
        <dbReference type="EMBL" id="RZU76841.1"/>
    </source>
</evidence>
<dbReference type="Proteomes" id="UP000294114">
    <property type="component" value="Unassembled WGS sequence"/>
</dbReference>
<keyword evidence="5" id="KW-1185">Reference proteome</keyword>
<keyword evidence="1" id="KW-0805">Transcription regulation</keyword>
<feature type="domain" description="HTH araC/xylS-type" evidence="3">
    <location>
        <begin position="213"/>
        <end position="311"/>
    </location>
</feature>
<dbReference type="Gene3D" id="3.40.50.880">
    <property type="match status" value="1"/>
</dbReference>
<comment type="caution">
    <text evidence="4">The sequence shown here is derived from an EMBL/GenBank/DDBJ whole genome shotgun (WGS) entry which is preliminary data.</text>
</comment>
<dbReference type="PANTHER" id="PTHR43130:SF3">
    <property type="entry name" value="HTH-TYPE TRANSCRIPTIONAL REGULATOR RV1931C"/>
    <property type="match status" value="1"/>
</dbReference>
<dbReference type="PANTHER" id="PTHR43130">
    <property type="entry name" value="ARAC-FAMILY TRANSCRIPTIONAL REGULATOR"/>
    <property type="match status" value="1"/>
</dbReference>
<gene>
    <name evidence="4" type="ORF">EV384_5538</name>
</gene>
<evidence type="ECO:0000256" key="1">
    <source>
        <dbReference type="ARBA" id="ARBA00023015"/>
    </source>
</evidence>
<dbReference type="InterPro" id="IPR052158">
    <property type="entry name" value="INH-QAR"/>
</dbReference>
<dbReference type="EMBL" id="SHLD01000001">
    <property type="protein sequence ID" value="RZU76841.1"/>
    <property type="molecule type" value="Genomic_DNA"/>
</dbReference>
<dbReference type="Pfam" id="PF01965">
    <property type="entry name" value="DJ-1_PfpI"/>
    <property type="match status" value="1"/>
</dbReference>
<evidence type="ECO:0000256" key="2">
    <source>
        <dbReference type="ARBA" id="ARBA00023163"/>
    </source>
</evidence>
<dbReference type="CDD" id="cd03137">
    <property type="entry name" value="GATase1_AraC_1"/>
    <property type="match status" value="1"/>
</dbReference>
<protein>
    <submittedName>
        <fullName evidence="4">AraC family transcriptional regulator with amidase-like domain</fullName>
    </submittedName>
</protein>
<dbReference type="OrthoDB" id="4110300at2"/>
<name>A0A4Q8BH92_9ACTN</name>
<keyword evidence="2" id="KW-0804">Transcription</keyword>
<dbReference type="InterPro" id="IPR002818">
    <property type="entry name" value="DJ-1/PfpI"/>
</dbReference>
<sequence length="318" mass="34403">MAHRVAALAHAPQSTFELACAAEVFGLHRPGLPEPYQFEVCAEKPGPLATLAGFDMLVTNDLTALRRADTIVIPGWQTYPEPAPPAIVRALQQAHRRGTRIITICSGVFPLAQTGLLDGRRATTHWALVADLTARFPNVQVDPDVLYVDHGDVASSAGAGAGIDLCLHVVRTDHGAAHAAHVARHMVMPPHREGGQRQYAELPTSGPVPDSLAPLLDWATARLHEPLTINDLAAKAQMSGRTLTRRFATQLGTSPGQWLLAQRIAATRALLEETDLSVEAIADRVGLSSAVNLRRRFHQAVRTTPAAYRRTFHQARTS</sequence>
<dbReference type="AlphaFoldDB" id="A0A4Q8BH92"/>
<dbReference type="GO" id="GO:0003700">
    <property type="term" value="F:DNA-binding transcription factor activity"/>
    <property type="evidence" value="ECO:0007669"/>
    <property type="project" value="InterPro"/>
</dbReference>
<dbReference type="Pfam" id="PF12833">
    <property type="entry name" value="HTH_18"/>
    <property type="match status" value="1"/>
</dbReference>
<dbReference type="InterPro" id="IPR018060">
    <property type="entry name" value="HTH_AraC"/>
</dbReference>
<reference evidence="4 5" key="1">
    <citation type="submission" date="2019-02" db="EMBL/GenBank/DDBJ databases">
        <title>Sequencing the genomes of 1000 actinobacteria strains.</title>
        <authorList>
            <person name="Klenk H.-P."/>
        </authorList>
    </citation>
    <scope>NUCLEOTIDE SEQUENCE [LARGE SCALE GENOMIC DNA]</scope>
    <source>
        <strain evidence="4 5">DSM 45612</strain>
    </source>
</reference>
<proteinExistence type="predicted"/>
<organism evidence="4 5">
    <name type="scientific">Micromonospora kangleipakensis</name>
    <dbReference type="NCBI Taxonomy" id="1077942"/>
    <lineage>
        <taxon>Bacteria</taxon>
        <taxon>Bacillati</taxon>
        <taxon>Actinomycetota</taxon>
        <taxon>Actinomycetes</taxon>
        <taxon>Micromonosporales</taxon>
        <taxon>Micromonosporaceae</taxon>
        <taxon>Micromonospora</taxon>
    </lineage>
</organism>
<dbReference type="SMART" id="SM00342">
    <property type="entry name" value="HTH_ARAC"/>
    <property type="match status" value="1"/>
</dbReference>